<dbReference type="InterPro" id="IPR017968">
    <property type="entry name" value="Acylphosphatase_CS"/>
</dbReference>
<keyword evidence="1" id="KW-0378">Hydrolase</keyword>
<feature type="domain" description="Acylphosphatase-like" evidence="3">
    <location>
        <begin position="114"/>
        <end position="200"/>
    </location>
</feature>
<organism evidence="4 5">
    <name type="scientific">Theobroma cacao</name>
    <name type="common">Cacao</name>
    <name type="synonym">Cocoa</name>
    <dbReference type="NCBI Taxonomy" id="3641"/>
    <lineage>
        <taxon>Eukaryota</taxon>
        <taxon>Viridiplantae</taxon>
        <taxon>Streptophyta</taxon>
        <taxon>Embryophyta</taxon>
        <taxon>Tracheophyta</taxon>
        <taxon>Spermatophyta</taxon>
        <taxon>Magnoliopsida</taxon>
        <taxon>eudicotyledons</taxon>
        <taxon>Gunneridae</taxon>
        <taxon>Pentapetalae</taxon>
        <taxon>rosids</taxon>
        <taxon>malvids</taxon>
        <taxon>Malvales</taxon>
        <taxon>Malvaceae</taxon>
        <taxon>Byttnerioideae</taxon>
        <taxon>Theobroma</taxon>
    </lineage>
</organism>
<dbReference type="PRINTS" id="PR00112">
    <property type="entry name" value="ACYLPHPHTASE"/>
</dbReference>
<comment type="catalytic activity">
    <reaction evidence="1">
        <text>an acyl phosphate + H2O = a carboxylate + phosphate + H(+)</text>
        <dbReference type="Rhea" id="RHEA:14965"/>
        <dbReference type="ChEBI" id="CHEBI:15377"/>
        <dbReference type="ChEBI" id="CHEBI:15378"/>
        <dbReference type="ChEBI" id="CHEBI:29067"/>
        <dbReference type="ChEBI" id="CHEBI:43474"/>
        <dbReference type="ChEBI" id="CHEBI:59918"/>
        <dbReference type="EC" id="3.6.1.7"/>
    </reaction>
</comment>
<dbReference type="Pfam" id="PF00708">
    <property type="entry name" value="Acylphosphatase"/>
    <property type="match status" value="1"/>
</dbReference>
<evidence type="ECO:0000313" key="5">
    <source>
        <dbReference type="Proteomes" id="UP000026915"/>
    </source>
</evidence>
<dbReference type="AlphaFoldDB" id="A0A061ES78"/>
<dbReference type="InterPro" id="IPR001792">
    <property type="entry name" value="Acylphosphatase-like_dom"/>
</dbReference>
<evidence type="ECO:0000259" key="3">
    <source>
        <dbReference type="PROSITE" id="PS51160"/>
    </source>
</evidence>
<dbReference type="STRING" id="3641.A0A061ES78"/>
<dbReference type="PROSITE" id="PS00151">
    <property type="entry name" value="ACYLPHOSPHATASE_2"/>
    <property type="match status" value="1"/>
</dbReference>
<reference evidence="4 5" key="1">
    <citation type="journal article" date="2013" name="Genome Biol.">
        <title>The genome sequence of the most widely cultivated cacao type and its use to identify candidate genes regulating pod color.</title>
        <authorList>
            <person name="Motamayor J.C."/>
            <person name="Mockaitis K."/>
            <person name="Schmutz J."/>
            <person name="Haiminen N."/>
            <person name="Iii D.L."/>
            <person name="Cornejo O."/>
            <person name="Findley S.D."/>
            <person name="Zheng P."/>
            <person name="Utro F."/>
            <person name="Royaert S."/>
            <person name="Saski C."/>
            <person name="Jenkins J."/>
            <person name="Podicheti R."/>
            <person name="Zhao M."/>
            <person name="Scheffler B.E."/>
            <person name="Stack J.C."/>
            <person name="Feltus F.A."/>
            <person name="Mustiga G.M."/>
            <person name="Amores F."/>
            <person name="Phillips W."/>
            <person name="Marelli J.P."/>
            <person name="May G.D."/>
            <person name="Shapiro H."/>
            <person name="Ma J."/>
            <person name="Bustamante C.D."/>
            <person name="Schnell R.J."/>
            <person name="Main D."/>
            <person name="Gilbert D."/>
            <person name="Parida L."/>
            <person name="Kuhn D.N."/>
        </authorList>
    </citation>
    <scope>NUCLEOTIDE SEQUENCE [LARGE SCALE GENOMIC DNA]</scope>
    <source>
        <strain evidence="5">cv. Matina 1-6</strain>
    </source>
</reference>
<dbReference type="FunCoup" id="A0A061ES78">
    <property type="interactions" value="264"/>
</dbReference>
<evidence type="ECO:0000256" key="1">
    <source>
        <dbReference type="PROSITE-ProRule" id="PRU00520"/>
    </source>
</evidence>
<dbReference type="PROSITE" id="PS51160">
    <property type="entry name" value="ACYLPHOSPHATASE_3"/>
    <property type="match status" value="1"/>
</dbReference>
<keyword evidence="5" id="KW-1185">Reference proteome</keyword>
<accession>A0A061ES78</accession>
<dbReference type="Gramene" id="EOY07910">
    <property type="protein sequence ID" value="EOY07910"/>
    <property type="gene ID" value="TCM_022230"/>
</dbReference>
<comment type="similarity">
    <text evidence="2">Belongs to the acylphosphatase family.</text>
</comment>
<dbReference type="PANTHER" id="PTHR47268">
    <property type="entry name" value="ACYLPHOSPHATASE"/>
    <property type="match status" value="1"/>
</dbReference>
<protein>
    <recommendedName>
        <fullName evidence="1">acylphosphatase</fullName>
        <ecNumber evidence="1">3.6.1.7</ecNumber>
    </recommendedName>
</protein>
<name>A0A061ES78_THECC</name>
<dbReference type="InParanoid" id="A0A061ES78"/>
<dbReference type="OMA" id="ANTCFAH"/>
<dbReference type="Gene3D" id="3.30.70.100">
    <property type="match status" value="1"/>
</dbReference>
<feature type="active site" evidence="1">
    <location>
        <position position="129"/>
    </location>
</feature>
<dbReference type="PANTHER" id="PTHR47268:SF4">
    <property type="entry name" value="ACYLPHOSPHATASE"/>
    <property type="match status" value="1"/>
</dbReference>
<sequence>MASTQQLKPSLILINHQTSTRFLIFLNNKNLHCLPPRRWFQNANTCFAHRFPFRSYTNSPSFHPSLPLCSRFPPFRPPIPSLFPLSFYHFRSLLTSMATPQAANDSSQPSQTKTVRVVIKGRVQGVFYRNWTIENATQLGLKGWVRNRRDGSVEVLLSGSLDSVQEMEQRCRRGPPAAMVTGLRVFPSNDDPGTGFERKPTV</sequence>
<proteinExistence type="inferred from homology"/>
<dbReference type="SUPFAM" id="SSF54975">
    <property type="entry name" value="Acylphosphatase/BLUF domain-like"/>
    <property type="match status" value="1"/>
</dbReference>
<gene>
    <name evidence="4" type="ORF">TCM_022230</name>
</gene>
<feature type="active site" evidence="1">
    <location>
        <position position="147"/>
    </location>
</feature>
<dbReference type="eggNOG" id="KOG3360">
    <property type="taxonomic scope" value="Eukaryota"/>
</dbReference>
<evidence type="ECO:0000313" key="4">
    <source>
        <dbReference type="EMBL" id="EOY07910.1"/>
    </source>
</evidence>
<dbReference type="InterPro" id="IPR036046">
    <property type="entry name" value="Acylphosphatase-like_dom_sf"/>
</dbReference>
<dbReference type="GO" id="GO:0003998">
    <property type="term" value="F:acylphosphatase activity"/>
    <property type="evidence" value="ECO:0007669"/>
    <property type="project" value="UniProtKB-EC"/>
</dbReference>
<dbReference type="EC" id="3.6.1.7" evidence="1"/>
<dbReference type="EMBL" id="CM001883">
    <property type="protein sequence ID" value="EOY07910.1"/>
    <property type="molecule type" value="Genomic_DNA"/>
</dbReference>
<evidence type="ECO:0000256" key="2">
    <source>
        <dbReference type="RuleBase" id="RU004168"/>
    </source>
</evidence>
<dbReference type="InterPro" id="IPR020456">
    <property type="entry name" value="Acylphosphatase"/>
</dbReference>
<dbReference type="Proteomes" id="UP000026915">
    <property type="component" value="Chromosome 5"/>
</dbReference>